<organism evidence="7 8">
    <name type="scientific">Apolygus lucorum</name>
    <name type="common">Small green plant bug</name>
    <name type="synonym">Lygocoris lucorum</name>
    <dbReference type="NCBI Taxonomy" id="248454"/>
    <lineage>
        <taxon>Eukaryota</taxon>
        <taxon>Metazoa</taxon>
        <taxon>Ecdysozoa</taxon>
        <taxon>Arthropoda</taxon>
        <taxon>Hexapoda</taxon>
        <taxon>Insecta</taxon>
        <taxon>Pterygota</taxon>
        <taxon>Neoptera</taxon>
        <taxon>Paraneoptera</taxon>
        <taxon>Hemiptera</taxon>
        <taxon>Heteroptera</taxon>
        <taxon>Panheteroptera</taxon>
        <taxon>Cimicomorpha</taxon>
        <taxon>Miridae</taxon>
        <taxon>Mirini</taxon>
        <taxon>Apolygus</taxon>
    </lineage>
</organism>
<name>A0A8S9Y2G2_APOLU</name>
<dbReference type="PANTHER" id="PTHR48182:SF2">
    <property type="entry name" value="PROTEIN SERAC1"/>
    <property type="match status" value="1"/>
</dbReference>
<dbReference type="GO" id="GO:0005783">
    <property type="term" value="C:endoplasmic reticulum"/>
    <property type="evidence" value="ECO:0007669"/>
    <property type="project" value="UniProtKB-SubCell"/>
</dbReference>
<dbReference type="SUPFAM" id="SSF53474">
    <property type="entry name" value="alpha/beta-Hydrolases"/>
    <property type="match status" value="1"/>
</dbReference>
<accession>A0A8S9Y2G2</accession>
<dbReference type="GO" id="GO:0016020">
    <property type="term" value="C:membrane"/>
    <property type="evidence" value="ECO:0007669"/>
    <property type="project" value="UniProtKB-SubCell"/>
</dbReference>
<reference evidence="7" key="1">
    <citation type="journal article" date="2021" name="Mol. Ecol. Resour.">
        <title>Apolygus lucorum genome provides insights into omnivorousness and mesophyll feeding.</title>
        <authorList>
            <person name="Liu Y."/>
            <person name="Liu H."/>
            <person name="Wang H."/>
            <person name="Huang T."/>
            <person name="Liu B."/>
            <person name="Yang B."/>
            <person name="Yin L."/>
            <person name="Li B."/>
            <person name="Zhang Y."/>
            <person name="Zhang S."/>
            <person name="Jiang F."/>
            <person name="Zhang X."/>
            <person name="Ren Y."/>
            <person name="Wang B."/>
            <person name="Wang S."/>
            <person name="Lu Y."/>
            <person name="Wu K."/>
            <person name="Fan W."/>
            <person name="Wang G."/>
        </authorList>
    </citation>
    <scope>NUCLEOTIDE SEQUENCE</scope>
    <source>
        <strain evidence="7">12Hb</strain>
    </source>
</reference>
<dbReference type="InterPro" id="IPR052374">
    <property type="entry name" value="SERAC1"/>
</dbReference>
<evidence type="ECO:0000256" key="4">
    <source>
        <dbReference type="ARBA" id="ARBA00022824"/>
    </source>
</evidence>
<evidence type="ECO:0000256" key="2">
    <source>
        <dbReference type="ARBA" id="ARBA00004240"/>
    </source>
</evidence>
<protein>
    <recommendedName>
        <fullName evidence="9">GPI inositol-deacylase</fullName>
    </recommendedName>
</protein>
<keyword evidence="8" id="KW-1185">Reference proteome</keyword>
<dbReference type="GO" id="GO:0005739">
    <property type="term" value="C:mitochondrion"/>
    <property type="evidence" value="ECO:0007669"/>
    <property type="project" value="UniProtKB-SubCell"/>
</dbReference>
<dbReference type="AlphaFoldDB" id="A0A8S9Y2G2"/>
<keyword evidence="4" id="KW-0256">Endoplasmic reticulum</keyword>
<keyword evidence="6" id="KW-0472">Membrane</keyword>
<evidence type="ECO:0000313" key="7">
    <source>
        <dbReference type="EMBL" id="KAF6214768.1"/>
    </source>
</evidence>
<evidence type="ECO:0000256" key="1">
    <source>
        <dbReference type="ARBA" id="ARBA00004173"/>
    </source>
</evidence>
<proteinExistence type="predicted"/>
<comment type="subcellular location">
    <subcellularLocation>
        <location evidence="2">Endoplasmic reticulum</location>
    </subcellularLocation>
    <subcellularLocation>
        <location evidence="3">Membrane</location>
    </subcellularLocation>
    <subcellularLocation>
        <location evidence="1">Mitochondrion</location>
    </subcellularLocation>
</comment>
<evidence type="ECO:0000256" key="3">
    <source>
        <dbReference type="ARBA" id="ARBA00004370"/>
    </source>
</evidence>
<dbReference type="InterPro" id="IPR029058">
    <property type="entry name" value="AB_hydrolase_fold"/>
</dbReference>
<dbReference type="PANTHER" id="PTHR48182">
    <property type="entry name" value="PROTEIN SERAC1"/>
    <property type="match status" value="1"/>
</dbReference>
<keyword evidence="5" id="KW-0496">Mitochondrion</keyword>
<evidence type="ECO:0000256" key="6">
    <source>
        <dbReference type="ARBA" id="ARBA00023136"/>
    </source>
</evidence>
<gene>
    <name evidence="7" type="ORF">GE061_009511</name>
</gene>
<comment type="caution">
    <text evidence="7">The sequence shown here is derived from an EMBL/GenBank/DDBJ whole genome shotgun (WGS) entry which is preliminary data.</text>
</comment>
<dbReference type="EMBL" id="WIXP02000002">
    <property type="protein sequence ID" value="KAF6214768.1"/>
    <property type="molecule type" value="Genomic_DNA"/>
</dbReference>
<evidence type="ECO:0000313" key="8">
    <source>
        <dbReference type="Proteomes" id="UP000466442"/>
    </source>
</evidence>
<dbReference type="Proteomes" id="UP000466442">
    <property type="component" value="Unassembled WGS sequence"/>
</dbReference>
<dbReference type="OrthoDB" id="5086500at2759"/>
<sequence length="544" mass="61347">MKEKIRTAKILTSLKYLEDSDYQHLAQRCDCKTAAILAREPGIDTRFFLSPPMRKECIDKSCLLDRFHDLFLELKKKHHHWCLGMVEARGLEVLMDAIRLMPDSFELKLLSVKILMKVSSEPKYLKDIHATGWLKVLVEWSKECDQRLSSPAASALSNLEKSSEMGSCFKSEVCLLHPLHREVIIPEVDLIIVHGLLGSAHSTWKQRNSDISTNLPLSGIVTNDIDDTSTVESYCAMSSSIIDDIPRCILEMDEEDDCEDDFEFILADIPVSESQPTTADTYAVSGGDPRIKIVNNCQCCLKSQCWPKDWLPKDYSKIRILGVDYSSRITDWTNWCPFRFSEEKAQLSERSRVIMEQLMECGVGERPVVWMGHSMGGLIIKHMLSQAHSMETEEHERLLKNTKSVFFLGTPHFGSPVASIRKYLAPLLPSVETKELELNSPELHKLHARFSDVVEAFRPQVVTFIETKGAKLSVPPLEWELNCVAPTPSDVGTGVVYEIPVGHVDIAKLSTRLSFIYVKVLDAIKRAPIVEQPPTLPAPPLSDS</sequence>
<evidence type="ECO:0008006" key="9">
    <source>
        <dbReference type="Google" id="ProtNLM"/>
    </source>
</evidence>
<dbReference type="Gene3D" id="3.40.50.1820">
    <property type="entry name" value="alpha/beta hydrolase"/>
    <property type="match status" value="1"/>
</dbReference>
<evidence type="ECO:0000256" key="5">
    <source>
        <dbReference type="ARBA" id="ARBA00023128"/>
    </source>
</evidence>